<feature type="active site" evidence="5">
    <location>
        <position position="92"/>
    </location>
</feature>
<dbReference type="SUPFAM" id="SSF52151">
    <property type="entry name" value="FabD/lysophospholipase-like"/>
    <property type="match status" value="1"/>
</dbReference>
<dbReference type="GO" id="GO:0004314">
    <property type="term" value="F:[acyl-carrier-protein] S-malonyltransferase activity"/>
    <property type="evidence" value="ECO:0007669"/>
    <property type="project" value="UniProtKB-EC"/>
</dbReference>
<dbReference type="Pfam" id="PF00698">
    <property type="entry name" value="Acyl_transf_1"/>
    <property type="match status" value="1"/>
</dbReference>
<protein>
    <recommendedName>
        <fullName evidence="4">Malonyl CoA-acyl carrier protein transacylase</fullName>
        <ecNumber evidence="4">2.3.1.39</ecNumber>
    </recommendedName>
</protein>
<dbReference type="PIRSF" id="PIRSF000446">
    <property type="entry name" value="Mct"/>
    <property type="match status" value="1"/>
</dbReference>
<dbReference type="InterPro" id="IPR016036">
    <property type="entry name" value="Malonyl_transacylase_ACP-bd"/>
</dbReference>
<evidence type="ECO:0000256" key="2">
    <source>
        <dbReference type="ARBA" id="ARBA00023315"/>
    </source>
</evidence>
<evidence type="ECO:0000259" key="6">
    <source>
        <dbReference type="SMART" id="SM00827"/>
    </source>
</evidence>
<dbReference type="Gene3D" id="3.30.70.250">
    <property type="entry name" value="Malonyl-CoA ACP transacylase, ACP-binding"/>
    <property type="match status" value="1"/>
</dbReference>
<name>C2KHT0_LEUMC</name>
<organism evidence="7 8">
    <name type="scientific">Leuconostoc mesenteroides subsp. cremoris ATCC 19254</name>
    <dbReference type="NCBI Taxonomy" id="586220"/>
    <lineage>
        <taxon>Bacteria</taxon>
        <taxon>Bacillati</taxon>
        <taxon>Bacillota</taxon>
        <taxon>Bacilli</taxon>
        <taxon>Lactobacillales</taxon>
        <taxon>Lactobacillaceae</taxon>
        <taxon>Leuconostoc</taxon>
    </lineage>
</organism>
<sequence>MGFNMKIGLLFSGQGAQQAGMGTDLYEALPEYKSTIDRASEVLGHDLSDVMKNADKIAQTQYAQPAILSMSNAIVNALGSALQQPVAALGLSLGEYSALTAAGAMNFEQAVAIIKDRGRYMQTVGDANPGKMAAIMGEDQKLIKAVLAQLQAKGKQVFPANYNTFAQLVIGGIAADVDEATAALTAAGIKRTIDLPVSGAFHTPLLKDAAVQLSERLATEEFADVNFPVYSNTTSEPFIIADLHDTLTKQIVSPTYFAQAMKKMLDAGVDTFIEVGPSDTLIKFAKKIAPKDVKRYAIKDLESFNEVKELLTAEEV</sequence>
<proteinExistence type="inferred from homology"/>
<dbReference type="EC" id="2.3.1.39" evidence="4"/>
<dbReference type="InterPro" id="IPR001227">
    <property type="entry name" value="Ac_transferase_dom_sf"/>
</dbReference>
<accession>C2KHT0</accession>
<dbReference type="InterPro" id="IPR014043">
    <property type="entry name" value="Acyl_transferase_dom"/>
</dbReference>
<evidence type="ECO:0000256" key="5">
    <source>
        <dbReference type="PIRSR" id="PIRSR000446-1"/>
    </source>
</evidence>
<reference evidence="7 8" key="1">
    <citation type="submission" date="2009-04" db="EMBL/GenBank/DDBJ databases">
        <authorList>
            <person name="Qin X."/>
            <person name="Bachman B."/>
            <person name="Battles P."/>
            <person name="Bell A."/>
            <person name="Bess C."/>
            <person name="Bickham C."/>
            <person name="Chaboub L."/>
            <person name="Chen D."/>
            <person name="Coyle M."/>
            <person name="Deiros D.R."/>
            <person name="Dinh H."/>
            <person name="Forbes L."/>
            <person name="Fowler G."/>
            <person name="Francisco L."/>
            <person name="Fu Q."/>
            <person name="Gubbala S."/>
            <person name="Hale W."/>
            <person name="Han Y."/>
            <person name="Hemphill L."/>
            <person name="Highlander S.K."/>
            <person name="Hirani K."/>
            <person name="Hogues M."/>
            <person name="Jackson L."/>
            <person name="Jakkamsetti A."/>
            <person name="Javaid M."/>
            <person name="Jiang H."/>
            <person name="Korchina V."/>
            <person name="Kovar C."/>
            <person name="Lara F."/>
            <person name="Lee S."/>
            <person name="Mata R."/>
            <person name="Mathew T."/>
            <person name="Moen C."/>
            <person name="Morales K."/>
            <person name="Munidasa M."/>
            <person name="Nazareth L."/>
            <person name="Ngo R."/>
            <person name="Nguyen L."/>
            <person name="Okwuonu G."/>
            <person name="Ongeri F."/>
            <person name="Patil S."/>
            <person name="Petrosino J."/>
            <person name="Pham C."/>
            <person name="Pham P."/>
            <person name="Pu L.-L."/>
            <person name="Puazo M."/>
            <person name="Raj R."/>
            <person name="Reid J."/>
            <person name="Rouhana J."/>
            <person name="Saada N."/>
            <person name="Shang Y."/>
            <person name="Simmons D."/>
            <person name="Thornton R."/>
            <person name="Warren J."/>
            <person name="Weissenberger G."/>
            <person name="Zhang J."/>
            <person name="Zhang L."/>
            <person name="Zhou C."/>
            <person name="Zhu D."/>
            <person name="Muzny D."/>
            <person name="Worley K."/>
            <person name="Gibbs R."/>
        </authorList>
    </citation>
    <scope>NUCLEOTIDE SEQUENCE [LARGE SCALE GENOMIC DNA]</scope>
    <source>
        <strain evidence="7 8">ATCC 19254</strain>
    </source>
</reference>
<comment type="similarity">
    <text evidence="4">Belongs to the fabD family.</text>
</comment>
<dbReference type="GO" id="GO:0006633">
    <property type="term" value="P:fatty acid biosynthetic process"/>
    <property type="evidence" value="ECO:0007669"/>
    <property type="project" value="TreeGrafter"/>
</dbReference>
<dbReference type="InterPro" id="IPR016035">
    <property type="entry name" value="Acyl_Trfase/lysoPLipase"/>
</dbReference>
<evidence type="ECO:0000313" key="8">
    <source>
        <dbReference type="Proteomes" id="UP000004283"/>
    </source>
</evidence>
<evidence type="ECO:0000313" key="7">
    <source>
        <dbReference type="EMBL" id="EEJ43142.1"/>
    </source>
</evidence>
<evidence type="ECO:0000256" key="1">
    <source>
        <dbReference type="ARBA" id="ARBA00022679"/>
    </source>
</evidence>
<dbReference type="InterPro" id="IPR050858">
    <property type="entry name" value="Mal-CoA-ACP_Trans/PKS_FabD"/>
</dbReference>
<comment type="catalytic activity">
    <reaction evidence="3 4">
        <text>holo-[ACP] + malonyl-CoA = malonyl-[ACP] + CoA</text>
        <dbReference type="Rhea" id="RHEA:41792"/>
        <dbReference type="Rhea" id="RHEA-COMP:9623"/>
        <dbReference type="Rhea" id="RHEA-COMP:9685"/>
        <dbReference type="ChEBI" id="CHEBI:57287"/>
        <dbReference type="ChEBI" id="CHEBI:57384"/>
        <dbReference type="ChEBI" id="CHEBI:64479"/>
        <dbReference type="ChEBI" id="CHEBI:78449"/>
        <dbReference type="EC" id="2.3.1.39"/>
    </reaction>
</comment>
<dbReference type="EMBL" id="ACKV01000008">
    <property type="protein sequence ID" value="EEJ43142.1"/>
    <property type="molecule type" value="Genomic_DNA"/>
</dbReference>
<feature type="domain" description="Malonyl-CoA:ACP transacylase (MAT)" evidence="6">
    <location>
        <begin position="10"/>
        <end position="301"/>
    </location>
</feature>
<comment type="caution">
    <text evidence="7">The sequence shown here is derived from an EMBL/GenBank/DDBJ whole genome shotgun (WGS) entry which is preliminary data.</text>
</comment>
<keyword evidence="1 4" id="KW-0808">Transferase</keyword>
<dbReference type="Proteomes" id="UP000004283">
    <property type="component" value="Unassembled WGS sequence"/>
</dbReference>
<dbReference type="SMART" id="SM00827">
    <property type="entry name" value="PKS_AT"/>
    <property type="match status" value="1"/>
</dbReference>
<dbReference type="HOGENOM" id="CLU_030558_1_1_9"/>
<evidence type="ECO:0000256" key="3">
    <source>
        <dbReference type="ARBA" id="ARBA00048462"/>
    </source>
</evidence>
<dbReference type="AlphaFoldDB" id="C2KHT0"/>
<evidence type="ECO:0000256" key="4">
    <source>
        <dbReference type="PIRNR" id="PIRNR000446"/>
    </source>
</evidence>
<dbReference type="SUPFAM" id="SSF55048">
    <property type="entry name" value="Probable ACP-binding domain of malonyl-CoA ACP transacylase"/>
    <property type="match status" value="1"/>
</dbReference>
<dbReference type="InterPro" id="IPR024925">
    <property type="entry name" value="Malonyl_CoA-ACP_transAc"/>
</dbReference>
<dbReference type="GO" id="GO:0005829">
    <property type="term" value="C:cytosol"/>
    <property type="evidence" value="ECO:0007669"/>
    <property type="project" value="TreeGrafter"/>
</dbReference>
<keyword evidence="2 4" id="KW-0012">Acyltransferase</keyword>
<dbReference type="Gene3D" id="3.40.366.10">
    <property type="entry name" value="Malonyl-Coenzyme A Acyl Carrier Protein, domain 2"/>
    <property type="match status" value="1"/>
</dbReference>
<dbReference type="PANTHER" id="PTHR42681">
    <property type="entry name" value="MALONYL-COA-ACYL CARRIER PROTEIN TRANSACYLASE, MITOCHONDRIAL"/>
    <property type="match status" value="1"/>
</dbReference>
<dbReference type="PANTHER" id="PTHR42681:SF1">
    <property type="entry name" value="MALONYL-COA-ACYL CARRIER PROTEIN TRANSACYLASE, MITOCHONDRIAL"/>
    <property type="match status" value="1"/>
</dbReference>
<gene>
    <name evidence="7" type="ORF">HMPREF0555_0196</name>
</gene>
<feature type="active site" evidence="5">
    <location>
        <position position="202"/>
    </location>
</feature>